<dbReference type="PANTHER" id="PTHR30093">
    <property type="entry name" value="GENERAL SECRETION PATHWAY PROTEIN G"/>
    <property type="match status" value="1"/>
</dbReference>
<dbReference type="PROSITE" id="PS00409">
    <property type="entry name" value="PROKAR_NTER_METHYL"/>
    <property type="match status" value="1"/>
</dbReference>
<sequence length="164" mass="17703">MSAHRKMAAKGFTLVEILIVVVILGILAAIVIPQFTRASESAQAASVASQLQTIRSQVELYQVQHNEYPNFADNEWADMTSTSLSSGYGPYFQNPPRNPLAPSDDKTAIITSGEDGAWLWDTTTNRVKAIVKGGNNVTDALKQAGLLDDADEDVEFGDFIVAGD</sequence>
<proteinExistence type="predicted"/>
<dbReference type="RefSeq" id="WP_425347117.1">
    <property type="nucleotide sequence ID" value="NZ_JBGUBD010000017.1"/>
</dbReference>
<evidence type="ECO:0000256" key="5">
    <source>
        <dbReference type="ARBA" id="ARBA00023136"/>
    </source>
</evidence>
<gene>
    <name evidence="7" type="ORF">ACERK3_18120</name>
</gene>
<dbReference type="InterPro" id="IPR045584">
    <property type="entry name" value="Pilin-like"/>
</dbReference>
<comment type="caution">
    <text evidence="7">The sequence shown here is derived from an EMBL/GenBank/DDBJ whole genome shotgun (WGS) entry which is preliminary data.</text>
</comment>
<evidence type="ECO:0000256" key="6">
    <source>
        <dbReference type="SAM" id="Phobius"/>
    </source>
</evidence>
<evidence type="ECO:0000313" key="8">
    <source>
        <dbReference type="Proteomes" id="UP001575105"/>
    </source>
</evidence>
<dbReference type="InterPro" id="IPR000983">
    <property type="entry name" value="Bac_GSPG_pilin"/>
</dbReference>
<accession>A0ABV4U9A7</accession>
<feature type="transmembrane region" description="Helical" evidence="6">
    <location>
        <begin position="12"/>
        <end position="32"/>
    </location>
</feature>
<keyword evidence="3 6" id="KW-0812">Transmembrane</keyword>
<comment type="subcellular location">
    <subcellularLocation>
        <location evidence="1">Membrane</location>
        <topology evidence="1">Single-pass membrane protein</topology>
    </subcellularLocation>
</comment>
<dbReference type="Gene3D" id="3.30.700.10">
    <property type="entry name" value="Glycoprotein, Type 4 Pilin"/>
    <property type="match status" value="1"/>
</dbReference>
<keyword evidence="4 6" id="KW-1133">Transmembrane helix</keyword>
<dbReference type="Pfam" id="PF07963">
    <property type="entry name" value="N_methyl"/>
    <property type="match status" value="1"/>
</dbReference>
<dbReference type="SUPFAM" id="SSF54523">
    <property type="entry name" value="Pili subunits"/>
    <property type="match status" value="1"/>
</dbReference>
<keyword evidence="2" id="KW-0488">Methylation</keyword>
<evidence type="ECO:0000256" key="4">
    <source>
        <dbReference type="ARBA" id="ARBA00022989"/>
    </source>
</evidence>
<reference evidence="7 8" key="1">
    <citation type="submission" date="2024-08" db="EMBL/GenBank/DDBJ databases">
        <title>Whole-genome sequencing of halo(alkali)philic microorganisms from hypersaline lakes.</title>
        <authorList>
            <person name="Sorokin D.Y."/>
            <person name="Merkel A.Y."/>
            <person name="Messina E."/>
            <person name="Yakimov M."/>
        </authorList>
    </citation>
    <scope>NUCLEOTIDE SEQUENCE [LARGE SCALE GENOMIC DNA]</scope>
    <source>
        <strain evidence="7 8">AB-hyl4</strain>
    </source>
</reference>
<dbReference type="Proteomes" id="UP001575105">
    <property type="component" value="Unassembled WGS sequence"/>
</dbReference>
<dbReference type="NCBIfam" id="TIGR02532">
    <property type="entry name" value="IV_pilin_GFxxxE"/>
    <property type="match status" value="1"/>
</dbReference>
<evidence type="ECO:0000256" key="1">
    <source>
        <dbReference type="ARBA" id="ARBA00004167"/>
    </source>
</evidence>
<dbReference type="PRINTS" id="PR00813">
    <property type="entry name" value="BCTERIALGSPG"/>
</dbReference>
<keyword evidence="5 6" id="KW-0472">Membrane</keyword>
<evidence type="ECO:0000313" key="7">
    <source>
        <dbReference type="EMBL" id="MFA9480193.1"/>
    </source>
</evidence>
<evidence type="ECO:0000256" key="2">
    <source>
        <dbReference type="ARBA" id="ARBA00022481"/>
    </source>
</evidence>
<evidence type="ECO:0000256" key="3">
    <source>
        <dbReference type="ARBA" id="ARBA00022692"/>
    </source>
</evidence>
<organism evidence="7 8">
    <name type="scientific">Natronomicrosphaera hydrolytica</name>
    <dbReference type="NCBI Taxonomy" id="3242702"/>
    <lineage>
        <taxon>Bacteria</taxon>
        <taxon>Pseudomonadati</taxon>
        <taxon>Planctomycetota</taxon>
        <taxon>Phycisphaerae</taxon>
        <taxon>Phycisphaerales</taxon>
        <taxon>Phycisphaeraceae</taxon>
        <taxon>Natronomicrosphaera</taxon>
    </lineage>
</organism>
<dbReference type="EMBL" id="JBGUBD010000017">
    <property type="protein sequence ID" value="MFA9480193.1"/>
    <property type="molecule type" value="Genomic_DNA"/>
</dbReference>
<protein>
    <submittedName>
        <fullName evidence="7">Type II secretion system protein</fullName>
    </submittedName>
</protein>
<name>A0ABV4U9A7_9BACT</name>
<keyword evidence="8" id="KW-1185">Reference proteome</keyword>
<dbReference type="PANTHER" id="PTHR30093:SF44">
    <property type="entry name" value="TYPE II SECRETION SYSTEM CORE PROTEIN G"/>
    <property type="match status" value="1"/>
</dbReference>
<dbReference type="InterPro" id="IPR012902">
    <property type="entry name" value="N_methyl_site"/>
</dbReference>